<dbReference type="Pfam" id="PF06271">
    <property type="entry name" value="RDD"/>
    <property type="match status" value="1"/>
</dbReference>
<feature type="transmembrane region" description="Helical" evidence="5">
    <location>
        <begin position="115"/>
        <end position="135"/>
    </location>
</feature>
<keyword evidence="8" id="KW-1185">Reference proteome</keyword>
<dbReference type="EMBL" id="CP034550">
    <property type="protein sequence ID" value="QFZ24596.1"/>
    <property type="molecule type" value="Genomic_DNA"/>
</dbReference>
<feature type="transmembrane region" description="Helical" evidence="5">
    <location>
        <begin position="27"/>
        <end position="47"/>
    </location>
</feature>
<evidence type="ECO:0000256" key="1">
    <source>
        <dbReference type="ARBA" id="ARBA00004141"/>
    </source>
</evidence>
<feature type="transmembrane region" description="Helical" evidence="5">
    <location>
        <begin position="54"/>
        <end position="75"/>
    </location>
</feature>
<dbReference type="OrthoDB" id="9787732at2"/>
<gene>
    <name evidence="7" type="ORF">EKG83_29920</name>
</gene>
<dbReference type="KEGG" id="ssyi:EKG83_29920"/>
<reference evidence="8" key="1">
    <citation type="journal article" date="2021" name="Curr. Microbiol.">
        <title>Complete genome of nocamycin-producing strain Saccharothrix syringae NRRL B-16468 reveals the biosynthetic potential for secondary metabolites.</title>
        <authorList>
            <person name="Mo X."/>
            <person name="Yang S."/>
        </authorList>
    </citation>
    <scope>NUCLEOTIDE SEQUENCE [LARGE SCALE GENOMIC DNA]</scope>
    <source>
        <strain evidence="8">ATCC 51364 / DSM 43886 / JCM 6844 / KCTC 9398 / NBRC 14523 / NRRL B-16468 / INA 2240</strain>
    </source>
</reference>
<evidence type="ECO:0000313" key="8">
    <source>
        <dbReference type="Proteomes" id="UP000325787"/>
    </source>
</evidence>
<comment type="subcellular location">
    <subcellularLocation>
        <location evidence="1">Membrane</location>
        <topology evidence="1">Multi-pass membrane protein</topology>
    </subcellularLocation>
</comment>
<evidence type="ECO:0000313" key="7">
    <source>
        <dbReference type="EMBL" id="QFZ24596.1"/>
    </source>
</evidence>
<keyword evidence="3 5" id="KW-1133">Transmembrane helix</keyword>
<name>A0A5Q0HE90_SACSY</name>
<evidence type="ECO:0000256" key="2">
    <source>
        <dbReference type="ARBA" id="ARBA00022692"/>
    </source>
</evidence>
<keyword evidence="2 5" id="KW-0812">Transmembrane</keyword>
<organism evidence="7 8">
    <name type="scientific">Saccharothrix syringae</name>
    <name type="common">Nocardiopsis syringae</name>
    <dbReference type="NCBI Taxonomy" id="103733"/>
    <lineage>
        <taxon>Bacteria</taxon>
        <taxon>Bacillati</taxon>
        <taxon>Actinomycetota</taxon>
        <taxon>Actinomycetes</taxon>
        <taxon>Pseudonocardiales</taxon>
        <taxon>Pseudonocardiaceae</taxon>
        <taxon>Saccharothrix</taxon>
    </lineage>
</organism>
<sequence>MTAMSDLVTGDAVVLELRPAGVATRGLAFALDVLLQVVVLAVLLLLLPSGLFDTSLSTALTLVLVVCVVVGYPVVSEALTRGRTLGKVVLGLRVVRDDGGPVRFRHALVRGLTGFFVDFWALGLGGAVALVVALVSRRGQRVGDFLAGTVVIRERVPASVEPVVWVPPELAGWASGLDLSRLPDDLALSVRQYLGRVGDLSGDARWSLGRALADEVGRAVGAPCPPHVPLERYLSAVLAERRARQSRAAVPVAPVAAPDNPFAPPA</sequence>
<dbReference type="PANTHER" id="PTHR38480:SF1">
    <property type="entry name" value="SLR0254 PROTEIN"/>
    <property type="match status" value="1"/>
</dbReference>
<evidence type="ECO:0000256" key="5">
    <source>
        <dbReference type="SAM" id="Phobius"/>
    </source>
</evidence>
<protein>
    <submittedName>
        <fullName evidence="7">RDD family protein</fullName>
    </submittedName>
</protein>
<accession>A0A5Q0HE90</accession>
<dbReference type="Proteomes" id="UP000325787">
    <property type="component" value="Chromosome"/>
</dbReference>
<dbReference type="AlphaFoldDB" id="A0A5Q0HE90"/>
<evidence type="ECO:0000259" key="6">
    <source>
        <dbReference type="Pfam" id="PF06271"/>
    </source>
</evidence>
<evidence type="ECO:0000256" key="3">
    <source>
        <dbReference type="ARBA" id="ARBA00022989"/>
    </source>
</evidence>
<proteinExistence type="predicted"/>
<evidence type="ECO:0000256" key="4">
    <source>
        <dbReference type="ARBA" id="ARBA00023136"/>
    </source>
</evidence>
<keyword evidence="4 5" id="KW-0472">Membrane</keyword>
<feature type="domain" description="RDD" evidence="6">
    <location>
        <begin position="20"/>
        <end position="148"/>
    </location>
</feature>
<dbReference type="GO" id="GO:0016020">
    <property type="term" value="C:membrane"/>
    <property type="evidence" value="ECO:0007669"/>
    <property type="project" value="UniProtKB-SubCell"/>
</dbReference>
<dbReference type="PANTHER" id="PTHR38480">
    <property type="entry name" value="SLR0254 PROTEIN"/>
    <property type="match status" value="1"/>
</dbReference>
<dbReference type="InterPro" id="IPR010432">
    <property type="entry name" value="RDD"/>
</dbReference>